<dbReference type="STRING" id="244447.ENSCSEP00000020462"/>
<dbReference type="Pfam" id="PF02174">
    <property type="entry name" value="IRS"/>
    <property type="match status" value="1"/>
</dbReference>
<dbReference type="Proteomes" id="UP000265120">
    <property type="component" value="Chromosome 15"/>
</dbReference>
<protein>
    <submittedName>
        <fullName evidence="3">Docking protein 3</fullName>
    </submittedName>
</protein>
<dbReference type="GO" id="GO:0005737">
    <property type="term" value="C:cytoplasm"/>
    <property type="evidence" value="ECO:0007669"/>
    <property type="project" value="TreeGrafter"/>
</dbReference>
<dbReference type="PANTHER" id="PTHR21258:SF58">
    <property type="entry name" value="DOCKING PROTEIN 3-LIKE"/>
    <property type="match status" value="1"/>
</dbReference>
<dbReference type="SMART" id="SM00233">
    <property type="entry name" value="PH"/>
    <property type="match status" value="1"/>
</dbReference>
<evidence type="ECO:0000259" key="2">
    <source>
        <dbReference type="PROSITE" id="PS51064"/>
    </source>
</evidence>
<dbReference type="PROSITE" id="PS51064">
    <property type="entry name" value="IRS_PTB"/>
    <property type="match status" value="1"/>
</dbReference>
<reference evidence="3 4" key="1">
    <citation type="journal article" date="2014" name="Nat. Genet.">
        <title>Whole-genome sequence of a flatfish provides insights into ZW sex chromosome evolution and adaptation to a benthic lifestyle.</title>
        <authorList>
            <person name="Chen S."/>
            <person name="Zhang G."/>
            <person name="Shao C."/>
            <person name="Huang Q."/>
            <person name="Liu G."/>
            <person name="Zhang P."/>
            <person name="Song W."/>
            <person name="An N."/>
            <person name="Chalopin D."/>
            <person name="Volff J.N."/>
            <person name="Hong Y."/>
            <person name="Li Q."/>
            <person name="Sha Z."/>
            <person name="Zhou H."/>
            <person name="Xie M."/>
            <person name="Yu Q."/>
            <person name="Liu Y."/>
            <person name="Xiang H."/>
            <person name="Wang N."/>
            <person name="Wu K."/>
            <person name="Yang C."/>
            <person name="Zhou Q."/>
            <person name="Liao X."/>
            <person name="Yang L."/>
            <person name="Hu Q."/>
            <person name="Zhang J."/>
            <person name="Meng L."/>
            <person name="Jin L."/>
            <person name="Tian Y."/>
            <person name="Lian J."/>
            <person name="Yang J."/>
            <person name="Miao G."/>
            <person name="Liu S."/>
            <person name="Liang Z."/>
            <person name="Yan F."/>
            <person name="Li Y."/>
            <person name="Sun B."/>
            <person name="Zhang H."/>
            <person name="Zhang J."/>
            <person name="Zhu Y."/>
            <person name="Du M."/>
            <person name="Zhao Y."/>
            <person name="Schartl M."/>
            <person name="Tang Q."/>
            <person name="Wang J."/>
        </authorList>
    </citation>
    <scope>NUCLEOTIDE SEQUENCE</scope>
</reference>
<dbReference type="Ensembl" id="ENSCSET00000020722.1">
    <property type="protein sequence ID" value="ENSCSEP00000020462.1"/>
    <property type="gene ID" value="ENSCSEG00000013056.1"/>
</dbReference>
<dbReference type="GeneTree" id="ENSGT00940000155980"/>
<feature type="compositionally biased region" description="Low complexity" evidence="1">
    <location>
        <begin position="298"/>
        <end position="309"/>
    </location>
</feature>
<evidence type="ECO:0000313" key="4">
    <source>
        <dbReference type="Proteomes" id="UP000265120"/>
    </source>
</evidence>
<dbReference type="Gene3D" id="2.30.29.30">
    <property type="entry name" value="Pleckstrin-homology domain (PH domain)/Phosphotyrosine-binding domain (PTB)"/>
    <property type="match status" value="2"/>
</dbReference>
<feature type="domain" description="IRS-type PTB" evidence="2">
    <location>
        <begin position="137"/>
        <end position="241"/>
    </location>
</feature>
<dbReference type="PANTHER" id="PTHR21258">
    <property type="entry name" value="DOCKING PROTEIN RELATED"/>
    <property type="match status" value="1"/>
</dbReference>
<feature type="region of interest" description="Disordered" evidence="1">
    <location>
        <begin position="461"/>
        <end position="480"/>
    </location>
</feature>
<keyword evidence="4" id="KW-1185">Reference proteome</keyword>
<dbReference type="SMART" id="SM00310">
    <property type="entry name" value="PTBI"/>
    <property type="match status" value="1"/>
</dbReference>
<dbReference type="GO" id="GO:0007265">
    <property type="term" value="P:Ras protein signal transduction"/>
    <property type="evidence" value="ECO:0007669"/>
    <property type="project" value="TreeGrafter"/>
</dbReference>
<reference evidence="3" key="3">
    <citation type="submission" date="2025-09" db="UniProtKB">
        <authorList>
            <consortium name="Ensembl"/>
        </authorList>
    </citation>
    <scope>IDENTIFICATION</scope>
</reference>
<dbReference type="InterPro" id="IPR011993">
    <property type="entry name" value="PH-like_dom_sf"/>
</dbReference>
<reference evidence="3" key="2">
    <citation type="submission" date="2025-08" db="UniProtKB">
        <authorList>
            <consortium name="Ensembl"/>
        </authorList>
    </citation>
    <scope>IDENTIFICATION</scope>
</reference>
<dbReference type="AlphaFoldDB" id="A0A3P8W1N1"/>
<evidence type="ECO:0000256" key="1">
    <source>
        <dbReference type="SAM" id="MobiDB-lite"/>
    </source>
</evidence>
<dbReference type="InterPro" id="IPR001849">
    <property type="entry name" value="PH_domain"/>
</dbReference>
<dbReference type="InterPro" id="IPR002404">
    <property type="entry name" value="IRS_PTB"/>
</dbReference>
<accession>A0A3P8W1N1</accession>
<feature type="region of interest" description="Disordered" evidence="1">
    <location>
        <begin position="288"/>
        <end position="320"/>
    </location>
</feature>
<organism evidence="3 4">
    <name type="scientific">Cynoglossus semilaevis</name>
    <name type="common">Tongue sole</name>
    <dbReference type="NCBI Taxonomy" id="244447"/>
    <lineage>
        <taxon>Eukaryota</taxon>
        <taxon>Metazoa</taxon>
        <taxon>Chordata</taxon>
        <taxon>Craniata</taxon>
        <taxon>Vertebrata</taxon>
        <taxon>Euteleostomi</taxon>
        <taxon>Actinopterygii</taxon>
        <taxon>Neopterygii</taxon>
        <taxon>Teleostei</taxon>
        <taxon>Neoteleostei</taxon>
        <taxon>Acanthomorphata</taxon>
        <taxon>Carangaria</taxon>
        <taxon>Pleuronectiformes</taxon>
        <taxon>Pleuronectoidei</taxon>
        <taxon>Cynoglossidae</taxon>
        <taxon>Cynoglossinae</taxon>
        <taxon>Cynoglossus</taxon>
    </lineage>
</organism>
<dbReference type="GO" id="GO:0043410">
    <property type="term" value="P:positive regulation of MAPK cascade"/>
    <property type="evidence" value="ECO:0007669"/>
    <property type="project" value="TreeGrafter"/>
</dbReference>
<dbReference type="SMART" id="SM01244">
    <property type="entry name" value="IRS"/>
    <property type="match status" value="1"/>
</dbReference>
<name>A0A3P8W1N1_CYNSE</name>
<evidence type="ECO:0000313" key="3">
    <source>
        <dbReference type="Ensembl" id="ENSCSEP00000020462.1"/>
    </source>
</evidence>
<dbReference type="OMA" id="IYCWPYR"/>
<proteinExistence type="predicted"/>
<dbReference type="InterPro" id="IPR050996">
    <property type="entry name" value="Docking_Protein_DOK"/>
</dbReference>
<dbReference type="GO" id="GO:0007169">
    <property type="term" value="P:cell surface receptor protein tyrosine kinase signaling pathway"/>
    <property type="evidence" value="ECO:0007669"/>
    <property type="project" value="TreeGrafter"/>
</dbReference>
<dbReference type="SUPFAM" id="SSF50729">
    <property type="entry name" value="PH domain-like"/>
    <property type="match status" value="2"/>
</dbReference>
<dbReference type="InParanoid" id="A0A3P8W1N1"/>
<sequence>KMEILMEGMLYIQAVRFGKKTWRKTWGVLHNPSSKGVGRLELYSIVNNNAVSNQKKWSRLKTPESKTVRLSDCLSVSTAPKESCPDGCSAFYLHTRQCIYTLASLPDQDWLSCLCPLVFQVSHISPCSERGTESNLPPNTYRVTVQSTEASRRCNLSGTYLFSPEPEAVTLLTCNSGHVLYTWSYRQMRRLKQVEGGFSFEARRGCQSGNGVFVFLSARAPEILQTILEQCSVQTSTSVPPLTDNHKSLCDQFPTVVQTVTHPPAAPAVYAPEDDPAETEHESDNIYSNINLRPRPQPSLSTPSISISTEAVGDESENDDDDQCYYLSALSLDDHRDGSDFFHLRRTISAPTEEDASQCVYSAVKKTKSSTEPQVETFYSPLPPPPPCPPPQPVSYTPYPKPRYQHQLSVNNLIQPGLSTQAQAVDDIKEMEEAISSSTHVTPTEPPGSFKYRLAAIISKDLAKSQPDPHPTVSGSTLSW</sequence>